<reference evidence="1" key="1">
    <citation type="submission" date="2021-01" db="EMBL/GenBank/DDBJ databases">
        <title>Phytophthora aleatoria, a newly-described species from Pinus radiata is distinct from Phytophthora cactorum isolates based on comparative genomics.</title>
        <authorList>
            <person name="Mcdougal R."/>
            <person name="Panda P."/>
            <person name="Williams N."/>
            <person name="Studholme D.J."/>
        </authorList>
    </citation>
    <scope>NUCLEOTIDE SEQUENCE</scope>
    <source>
        <strain evidence="1">NZFS 3830</strain>
    </source>
</reference>
<gene>
    <name evidence="1" type="ORF">JG687_00016566</name>
</gene>
<dbReference type="VEuPathDB" id="FungiDB:PC110_g21851"/>
<dbReference type="EMBL" id="JAENGZ010001696">
    <property type="protein sequence ID" value="KAG6946687.1"/>
    <property type="molecule type" value="Genomic_DNA"/>
</dbReference>
<dbReference type="OrthoDB" id="134665at2759"/>
<comment type="caution">
    <text evidence="1">The sequence shown here is derived from an EMBL/GenBank/DDBJ whole genome shotgun (WGS) entry which is preliminary data.</text>
</comment>
<evidence type="ECO:0000313" key="2">
    <source>
        <dbReference type="Proteomes" id="UP000688947"/>
    </source>
</evidence>
<dbReference type="AlphaFoldDB" id="A0A8T1TU62"/>
<dbReference type="Proteomes" id="UP000688947">
    <property type="component" value="Unassembled WGS sequence"/>
</dbReference>
<protein>
    <submittedName>
        <fullName evidence="1">Uncharacterized protein</fullName>
    </submittedName>
</protein>
<proteinExistence type="predicted"/>
<evidence type="ECO:0000313" key="1">
    <source>
        <dbReference type="EMBL" id="KAG6946687.1"/>
    </source>
</evidence>
<accession>A0A8T1TU62</accession>
<name>A0A8T1TU62_9STRA</name>
<sequence length="97" mass="10697">MAPTPSQLTRVLFTKVPSGRYKCCLCNTPRKLAASVGSTNTVEHLRRGPGGFALSFALPRTQSERCQGWSHQRLGRGLAHHLFNLMTYLILKVGSSK</sequence>
<organism evidence="1 2">
    <name type="scientific">Phytophthora cactorum</name>
    <dbReference type="NCBI Taxonomy" id="29920"/>
    <lineage>
        <taxon>Eukaryota</taxon>
        <taxon>Sar</taxon>
        <taxon>Stramenopiles</taxon>
        <taxon>Oomycota</taxon>
        <taxon>Peronosporomycetes</taxon>
        <taxon>Peronosporales</taxon>
        <taxon>Peronosporaceae</taxon>
        <taxon>Phytophthora</taxon>
    </lineage>
</organism>